<proteinExistence type="predicted"/>
<keyword evidence="5" id="KW-0732">Signal</keyword>
<dbReference type="EMBL" id="BAAAEI010000033">
    <property type="protein sequence ID" value="GAA0376478.1"/>
    <property type="molecule type" value="Genomic_DNA"/>
</dbReference>
<feature type="chain" id="PRO_5045979853" description="Group 1 truncated hemoglobin" evidence="5">
    <location>
        <begin position="18"/>
        <end position="143"/>
    </location>
</feature>
<dbReference type="InterPro" id="IPR001486">
    <property type="entry name" value="Hemoglobin_trunc"/>
</dbReference>
<comment type="caution">
    <text evidence="6">The sequence shown here is derived from an EMBL/GenBank/DDBJ whole genome shotgun (WGS) entry which is preliminary data.</text>
</comment>
<dbReference type="Gene3D" id="1.10.490.10">
    <property type="entry name" value="Globins"/>
    <property type="match status" value="1"/>
</dbReference>
<dbReference type="InterPro" id="IPR009050">
    <property type="entry name" value="Globin-like_sf"/>
</dbReference>
<evidence type="ECO:0000256" key="3">
    <source>
        <dbReference type="ARBA" id="ARBA00022723"/>
    </source>
</evidence>
<name>A0ABN0XY05_9ALTE</name>
<dbReference type="Pfam" id="PF01152">
    <property type="entry name" value="Bac_globin"/>
    <property type="match status" value="1"/>
</dbReference>
<dbReference type="RefSeq" id="WP_343847679.1">
    <property type="nucleotide sequence ID" value="NZ_BAAAEI010000033.1"/>
</dbReference>
<reference evidence="6 7" key="1">
    <citation type="journal article" date="2019" name="Int. J. Syst. Evol. Microbiol.">
        <title>The Global Catalogue of Microorganisms (GCM) 10K type strain sequencing project: providing services to taxonomists for standard genome sequencing and annotation.</title>
        <authorList>
            <consortium name="The Broad Institute Genomics Platform"/>
            <consortium name="The Broad Institute Genome Sequencing Center for Infectious Disease"/>
            <person name="Wu L."/>
            <person name="Ma J."/>
        </authorList>
    </citation>
    <scope>NUCLEOTIDE SEQUENCE [LARGE SCALE GENOMIC DNA]</scope>
    <source>
        <strain evidence="6 7">JCM 13378</strain>
    </source>
</reference>
<sequence length="143" mass="15746">MKKGLLVLLIVALTACAGQPSVSLYDEIGGSETLDKVFGLAINRIYNDPKLGPHFNGVPKSHLRKMLTEQTCALIGGPCTYSGKSMQESHQERNVTEAEFYAVVEHVQQAMRLIGLTYQQENRILAALAPLKNDIIYQQATTL</sequence>
<evidence type="ECO:0008006" key="8">
    <source>
        <dbReference type="Google" id="ProtNLM"/>
    </source>
</evidence>
<dbReference type="Proteomes" id="UP001501757">
    <property type="component" value="Unassembled WGS sequence"/>
</dbReference>
<keyword evidence="2" id="KW-0349">Heme</keyword>
<evidence type="ECO:0000313" key="6">
    <source>
        <dbReference type="EMBL" id="GAA0376478.1"/>
    </source>
</evidence>
<evidence type="ECO:0000256" key="5">
    <source>
        <dbReference type="SAM" id="SignalP"/>
    </source>
</evidence>
<feature type="signal peptide" evidence="5">
    <location>
        <begin position="1"/>
        <end position="17"/>
    </location>
</feature>
<protein>
    <recommendedName>
        <fullName evidence="8">Group 1 truncated hemoglobin</fullName>
    </recommendedName>
</protein>
<evidence type="ECO:0000313" key="7">
    <source>
        <dbReference type="Proteomes" id="UP001501757"/>
    </source>
</evidence>
<gene>
    <name evidence="6" type="ORF">GCM10009092_45770</name>
</gene>
<dbReference type="PROSITE" id="PS51257">
    <property type="entry name" value="PROKAR_LIPOPROTEIN"/>
    <property type="match status" value="1"/>
</dbReference>
<evidence type="ECO:0000256" key="1">
    <source>
        <dbReference type="ARBA" id="ARBA00022448"/>
    </source>
</evidence>
<dbReference type="InterPro" id="IPR012292">
    <property type="entry name" value="Globin/Proto"/>
</dbReference>
<evidence type="ECO:0000256" key="2">
    <source>
        <dbReference type="ARBA" id="ARBA00022617"/>
    </source>
</evidence>
<accession>A0ABN0XY05</accession>
<keyword evidence="4" id="KW-0408">Iron</keyword>
<keyword evidence="7" id="KW-1185">Reference proteome</keyword>
<evidence type="ECO:0000256" key="4">
    <source>
        <dbReference type="ARBA" id="ARBA00023004"/>
    </source>
</evidence>
<keyword evidence="3" id="KW-0479">Metal-binding</keyword>
<organism evidence="6 7">
    <name type="scientific">Bowmanella denitrificans</name>
    <dbReference type="NCBI Taxonomy" id="366582"/>
    <lineage>
        <taxon>Bacteria</taxon>
        <taxon>Pseudomonadati</taxon>
        <taxon>Pseudomonadota</taxon>
        <taxon>Gammaproteobacteria</taxon>
        <taxon>Alteromonadales</taxon>
        <taxon>Alteromonadaceae</taxon>
        <taxon>Bowmanella</taxon>
    </lineage>
</organism>
<dbReference type="SUPFAM" id="SSF46458">
    <property type="entry name" value="Globin-like"/>
    <property type="match status" value="1"/>
</dbReference>
<dbReference type="CDD" id="cd00454">
    <property type="entry name" value="TrHb1_N"/>
    <property type="match status" value="1"/>
</dbReference>
<keyword evidence="1" id="KW-0813">Transport</keyword>